<dbReference type="InterPro" id="IPR036045">
    <property type="entry name" value="Sec1-like_sf"/>
</dbReference>
<dbReference type="STRING" id="670580.A0A1X6NEU0"/>
<evidence type="ECO:0000313" key="4">
    <source>
        <dbReference type="Proteomes" id="UP000194127"/>
    </source>
</evidence>
<dbReference type="InterPro" id="IPR043154">
    <property type="entry name" value="Sec-1-like_dom1"/>
</dbReference>
<feature type="compositionally biased region" description="Basic and acidic residues" evidence="2">
    <location>
        <begin position="9"/>
        <end position="20"/>
    </location>
</feature>
<sequence>MATSSTSTSHDHSNHSKSNGEAEPALDVSALKELARKGLVDALNSVNGAKTLVLDPSLAGPLGLVTEVALLKHHGVDKMFWLESGPLSATTTNIIYLCRPLVKWIKIIADQLKRLAREPSKHTYTLLLVPRISTLVSRILEEEGVLGDITISSYNLQFIPVAEDIVSLENESAFKELYTDGDETVIYNSMQALMTLQRLYGPFPRVLGKGDFAQKLATLLTRHPPQSGSESSSGVPNAPFDSLIIIDRGVDMITPLLTQLTYKGLIDEMIGIRHSHVEVPVSLLAAPAVPGQENTEASSSTAAPASSLTKEKRKKHHLSPTTDPLLGELRDLNFSSVGRKLNQVARRLDDDYKLRHQAKTVAQLRDFVGKLGGLQSEHQALRLHTGLSELLVPLTRTDEFNKSLEIQQNLLASYDIPAQLAAIEEMIAQGADMQMVVRLLCLTSIINGGIRSKTLEALKREILQAYGYSLLPLLLSLSAPPLNVLLPNPLPASTPASVAASKYPYNSLRKSLRLLIEDPDNVDDIENDISYVYSGYAPISVRLVQCVAQKSGILSNPASEKDKKAKDGSAASKAKGSSVVQAHPIVGWKGFEDAVASIPGATVDIVPTALAGASGPSSIMQREQPTTTAVFFLGGCTYTEIAALRWVGRQSRGRKFLIATTGIVSGASLVESIAGPPHATTYLPFFPPPLLQIFAHPPETNNDTAKRSAAAKRKKSTGGKKKLTGFNKFMQTEVARLKEQDPDLPHKERFKQVIENWNKQKEK</sequence>
<feature type="region of interest" description="Disordered" evidence="2">
    <location>
        <begin position="698"/>
        <end position="725"/>
    </location>
</feature>
<accession>A0A1X6NEU0</accession>
<dbReference type="Gene3D" id="3.90.830.10">
    <property type="entry name" value="Syntaxin Binding Protein 1, Chain A, domain 2"/>
    <property type="match status" value="1"/>
</dbReference>
<dbReference type="SUPFAM" id="SSF56815">
    <property type="entry name" value="Sec1/munc18-like (SM) proteins"/>
    <property type="match status" value="1"/>
</dbReference>
<dbReference type="PANTHER" id="PTHR11679">
    <property type="entry name" value="VESICLE PROTEIN SORTING-ASSOCIATED"/>
    <property type="match status" value="1"/>
</dbReference>
<keyword evidence="4" id="KW-1185">Reference proteome</keyword>
<feature type="region of interest" description="Disordered" evidence="2">
    <location>
        <begin position="1"/>
        <end position="23"/>
    </location>
</feature>
<feature type="compositionally biased region" description="Basic residues" evidence="2">
    <location>
        <begin position="709"/>
        <end position="723"/>
    </location>
</feature>
<dbReference type="InterPro" id="IPR001619">
    <property type="entry name" value="Sec1-like"/>
</dbReference>
<proteinExistence type="inferred from homology"/>
<dbReference type="CDD" id="cd00084">
    <property type="entry name" value="HMG-box_SF"/>
    <property type="match status" value="1"/>
</dbReference>
<dbReference type="AlphaFoldDB" id="A0A1X6NEU0"/>
<dbReference type="InterPro" id="IPR043155">
    <property type="entry name" value="VPS33_dom3b"/>
</dbReference>
<dbReference type="Pfam" id="PF00995">
    <property type="entry name" value="Sec1"/>
    <property type="match status" value="1"/>
</dbReference>
<dbReference type="Proteomes" id="UP000194127">
    <property type="component" value="Unassembled WGS sequence"/>
</dbReference>
<dbReference type="GO" id="GO:0016192">
    <property type="term" value="P:vesicle-mediated transport"/>
    <property type="evidence" value="ECO:0007669"/>
    <property type="project" value="InterPro"/>
</dbReference>
<protein>
    <recommendedName>
        <fullName evidence="5">Sec1-like protein</fullName>
    </recommendedName>
</protein>
<organism evidence="3 4">
    <name type="scientific">Postia placenta MAD-698-R-SB12</name>
    <dbReference type="NCBI Taxonomy" id="670580"/>
    <lineage>
        <taxon>Eukaryota</taxon>
        <taxon>Fungi</taxon>
        <taxon>Dikarya</taxon>
        <taxon>Basidiomycota</taxon>
        <taxon>Agaricomycotina</taxon>
        <taxon>Agaricomycetes</taxon>
        <taxon>Polyporales</taxon>
        <taxon>Adustoporiaceae</taxon>
        <taxon>Rhodonia</taxon>
    </lineage>
</organism>
<dbReference type="OrthoDB" id="10262287at2759"/>
<name>A0A1X6NEU0_9APHY</name>
<gene>
    <name evidence="3" type="ORF">POSPLADRAFT_1042258</name>
</gene>
<dbReference type="SUPFAM" id="SSF47095">
    <property type="entry name" value="HMG-box"/>
    <property type="match status" value="1"/>
</dbReference>
<feature type="region of interest" description="Disordered" evidence="2">
    <location>
        <begin position="737"/>
        <end position="763"/>
    </location>
</feature>
<feature type="compositionally biased region" description="Low complexity" evidence="2">
    <location>
        <begin position="297"/>
        <end position="307"/>
    </location>
</feature>
<dbReference type="Gene3D" id="3.40.50.2060">
    <property type="match status" value="1"/>
</dbReference>
<evidence type="ECO:0000256" key="1">
    <source>
        <dbReference type="ARBA" id="ARBA00009884"/>
    </source>
</evidence>
<dbReference type="InterPro" id="IPR036910">
    <property type="entry name" value="HMG_box_dom_sf"/>
</dbReference>
<dbReference type="Gene3D" id="3.40.50.1910">
    <property type="match status" value="1"/>
</dbReference>
<dbReference type="InterPro" id="IPR027482">
    <property type="entry name" value="Sec1-like_dom2"/>
</dbReference>
<dbReference type="Gene3D" id="1.25.40.850">
    <property type="match status" value="1"/>
</dbReference>
<evidence type="ECO:0000313" key="3">
    <source>
        <dbReference type="EMBL" id="OSX66966.1"/>
    </source>
</evidence>
<dbReference type="EMBL" id="KZ110591">
    <property type="protein sequence ID" value="OSX66966.1"/>
    <property type="molecule type" value="Genomic_DNA"/>
</dbReference>
<dbReference type="RefSeq" id="XP_024343760.1">
    <property type="nucleotide sequence ID" value="XM_024478073.1"/>
</dbReference>
<evidence type="ECO:0000256" key="2">
    <source>
        <dbReference type="SAM" id="MobiDB-lite"/>
    </source>
</evidence>
<dbReference type="GeneID" id="36323023"/>
<reference evidence="3 4" key="1">
    <citation type="submission" date="2017-04" db="EMBL/GenBank/DDBJ databases">
        <title>Genome Sequence of the Model Brown-Rot Fungus Postia placenta SB12.</title>
        <authorList>
            <consortium name="DOE Joint Genome Institute"/>
            <person name="Gaskell J."/>
            <person name="Kersten P."/>
            <person name="Larrondo L.F."/>
            <person name="Canessa P."/>
            <person name="Martinez D."/>
            <person name="Hibbett D."/>
            <person name="Schmoll M."/>
            <person name="Kubicek C.P."/>
            <person name="Martinez A.T."/>
            <person name="Yadav J."/>
            <person name="Master E."/>
            <person name="Magnuson J.K."/>
            <person name="James T."/>
            <person name="Yaver D."/>
            <person name="Berka R."/>
            <person name="Labutti K."/>
            <person name="Lipzen A."/>
            <person name="Aerts A."/>
            <person name="Barry K."/>
            <person name="Henrissat B."/>
            <person name="Blanchette R."/>
            <person name="Grigoriev I."/>
            <person name="Cullen D."/>
        </authorList>
    </citation>
    <scope>NUCLEOTIDE SEQUENCE [LARGE SCALE GENOMIC DNA]</scope>
    <source>
        <strain evidence="3 4">MAD-698-R-SB12</strain>
    </source>
</reference>
<evidence type="ECO:0008006" key="5">
    <source>
        <dbReference type="Google" id="ProtNLM"/>
    </source>
</evidence>
<comment type="similarity">
    <text evidence="1">Belongs to the STXBP/unc-18/SEC1 family.</text>
</comment>
<feature type="region of interest" description="Disordered" evidence="2">
    <location>
        <begin position="292"/>
        <end position="322"/>
    </location>
</feature>
<dbReference type="InterPro" id="IPR043127">
    <property type="entry name" value="Sec-1-like_dom3a"/>
</dbReference>